<protein>
    <submittedName>
        <fullName evidence="2">Uncharacterized protein</fullName>
    </submittedName>
</protein>
<organism evidence="2 3">
    <name type="scientific">Ataeniobius toweri</name>
    <dbReference type="NCBI Taxonomy" id="208326"/>
    <lineage>
        <taxon>Eukaryota</taxon>
        <taxon>Metazoa</taxon>
        <taxon>Chordata</taxon>
        <taxon>Craniata</taxon>
        <taxon>Vertebrata</taxon>
        <taxon>Euteleostomi</taxon>
        <taxon>Actinopterygii</taxon>
        <taxon>Neopterygii</taxon>
        <taxon>Teleostei</taxon>
        <taxon>Neoteleostei</taxon>
        <taxon>Acanthomorphata</taxon>
        <taxon>Ovalentaria</taxon>
        <taxon>Atherinomorphae</taxon>
        <taxon>Cyprinodontiformes</taxon>
        <taxon>Goodeidae</taxon>
        <taxon>Ataeniobius</taxon>
    </lineage>
</organism>
<evidence type="ECO:0000313" key="2">
    <source>
        <dbReference type="EMBL" id="MED6238240.1"/>
    </source>
</evidence>
<comment type="caution">
    <text evidence="2">The sequence shown here is derived from an EMBL/GenBank/DDBJ whole genome shotgun (WGS) entry which is preliminary data.</text>
</comment>
<evidence type="ECO:0000313" key="3">
    <source>
        <dbReference type="Proteomes" id="UP001345963"/>
    </source>
</evidence>
<dbReference type="Proteomes" id="UP001345963">
    <property type="component" value="Unassembled WGS sequence"/>
</dbReference>
<dbReference type="EMBL" id="JAHUTI010019966">
    <property type="protein sequence ID" value="MED6238240.1"/>
    <property type="molecule type" value="Genomic_DNA"/>
</dbReference>
<feature type="region of interest" description="Disordered" evidence="1">
    <location>
        <begin position="11"/>
        <end position="31"/>
    </location>
</feature>
<name>A0ABU7AL79_9TELE</name>
<reference evidence="2 3" key="1">
    <citation type="submission" date="2021-07" db="EMBL/GenBank/DDBJ databases">
        <authorList>
            <person name="Palmer J.M."/>
        </authorList>
    </citation>
    <scope>NUCLEOTIDE SEQUENCE [LARGE SCALE GENOMIC DNA]</scope>
    <source>
        <strain evidence="2 3">AT_MEX2019</strain>
        <tissue evidence="2">Muscle</tissue>
    </source>
</reference>
<gene>
    <name evidence="2" type="ORF">ATANTOWER_014191</name>
</gene>
<proteinExistence type="predicted"/>
<sequence>MVQWLAKMDAMMSKERERQQRERDNSKKEADGLTFKVKENYWPMLKFGASQHFQEVSHEPPGTERGEKSVGDEGMAVSGVVCTWVYGCVCEPYMCVTCRRRRGGSGRPDERAVCWNGMAGVRPG</sequence>
<keyword evidence="3" id="KW-1185">Reference proteome</keyword>
<feature type="compositionally biased region" description="Basic and acidic residues" evidence="1">
    <location>
        <begin position="12"/>
        <end position="31"/>
    </location>
</feature>
<accession>A0ABU7AL79</accession>
<evidence type="ECO:0000256" key="1">
    <source>
        <dbReference type="SAM" id="MobiDB-lite"/>
    </source>
</evidence>